<dbReference type="Gene3D" id="2.150.10.10">
    <property type="entry name" value="Serralysin-like metalloprotease, C-terminal"/>
    <property type="match status" value="3"/>
</dbReference>
<evidence type="ECO:0000256" key="2">
    <source>
        <dbReference type="ARBA" id="ARBA00022525"/>
    </source>
</evidence>
<dbReference type="Pfam" id="PF17892">
    <property type="entry name" value="Cadherin_5"/>
    <property type="match status" value="1"/>
</dbReference>
<dbReference type="GO" id="GO:0005509">
    <property type="term" value="F:calcium ion binding"/>
    <property type="evidence" value="ECO:0007669"/>
    <property type="project" value="InterPro"/>
</dbReference>
<dbReference type="SUPFAM" id="SSF51120">
    <property type="entry name" value="beta-Roll"/>
    <property type="match status" value="3"/>
</dbReference>
<comment type="subcellular location">
    <subcellularLocation>
        <location evidence="1">Secreted</location>
    </subcellularLocation>
</comment>
<dbReference type="InterPro" id="IPR050557">
    <property type="entry name" value="RTX_toxin/Mannuronan_C5-epim"/>
</dbReference>
<dbReference type="Proteomes" id="UP000662572">
    <property type="component" value="Unassembled WGS sequence"/>
</dbReference>
<comment type="caution">
    <text evidence="5">The sequence shown here is derived from an EMBL/GenBank/DDBJ whole genome shotgun (WGS) entry which is preliminary data.</text>
</comment>
<protein>
    <recommendedName>
        <fullName evidence="4">Cadherin-like domain-containing protein</fullName>
    </recommendedName>
</protein>
<sequence length="793" mass="82696">MVTMYSPQNRVLVNSYTNGDQGGAKVANLTNGGFVVVWSSTGQDDGATKGVYAQVYSATGVKVGGEVAVNTTVAGDQSNFAVTGTANGGFAVTWESDGQNGPGVWHYAQAFSGSGTKIGTETLVNTAAATTGYSPEIAELSGGGYVVTWTAPDDGDIGIFTQRFDASGNTVGANAQLNTYAPSRIYNDQYNSVVSNTNDGGYVVAWSDHDYPTSNIFLKRYDANGVAIGSEVSIGGYSTINQRNTIYDVHIDTLANGNFIIAYSGNNYGHANPSGYDVTFALHSANGSLLRPIGPPPAQGAQSNPNVKALQDGGFIIWWQDATQYEGYLLQRYTAAGDLIGTTYSFAYPFDITELSDGRLVAVWTEQNSATGSTEVYQSVLLENSAPTLTGEPFSFPVGYEDTAYILTAAQLAAGYIDPDGDTMSISGFTVTHGTISNIGGGTYRFIPDANYFGPVQFTYTLSDGRGGETVVNRTVTFNDVIDVINGTANTDSLVGTSGSDIMSGLAGDDMLQGADGNDYLYGGTGNDTLIGGYGDDSLMGDEGQDTLFGESGNDTLMGGADNDVLYGQSGNDMLLGDSGHDILMGGIGNDIVFGNDGNDTLFGEDDDDLLIGGAGNDVMYGQTGNDILFGEAGDDSIGGGTGDDRLYGQDGNDTLQGDQGDDILDAGSGNDFLVGGAGEDELTGGVGADYFYYDARNEPADYVFDFSHAEGDKFVFKGSEFNIPAGFSLTSGLGLLQGAGATPVAATATFYYDTNTRALWYDVDGTGASGANVIAFLMNTPTLSVDDFLFVA</sequence>
<dbReference type="GO" id="GO:0005576">
    <property type="term" value="C:extracellular region"/>
    <property type="evidence" value="ECO:0007669"/>
    <property type="project" value="UniProtKB-SubCell"/>
</dbReference>
<proteinExistence type="predicted"/>
<dbReference type="InterPro" id="IPR018511">
    <property type="entry name" value="Hemolysin-typ_Ca-bd_CS"/>
</dbReference>
<evidence type="ECO:0000256" key="1">
    <source>
        <dbReference type="ARBA" id="ARBA00004613"/>
    </source>
</evidence>
<dbReference type="InterPro" id="IPR011049">
    <property type="entry name" value="Serralysin-like_metalloprot_C"/>
</dbReference>
<keyword evidence="6" id="KW-1185">Reference proteome</keyword>
<dbReference type="PANTHER" id="PTHR38340:SF1">
    <property type="entry name" value="S-LAYER PROTEIN"/>
    <property type="match status" value="1"/>
</dbReference>
<evidence type="ECO:0000259" key="4">
    <source>
        <dbReference type="Pfam" id="PF17892"/>
    </source>
</evidence>
<dbReference type="PRINTS" id="PR00313">
    <property type="entry name" value="CABNDNGRPT"/>
</dbReference>
<dbReference type="RefSeq" id="WP_189487633.1">
    <property type="nucleotide sequence ID" value="NZ_BMZB01000004.1"/>
</dbReference>
<evidence type="ECO:0000313" key="6">
    <source>
        <dbReference type="Proteomes" id="UP000662572"/>
    </source>
</evidence>
<feature type="domain" description="Cadherin-like" evidence="4">
    <location>
        <begin position="384"/>
        <end position="477"/>
    </location>
</feature>
<reference evidence="5" key="1">
    <citation type="journal article" date="2014" name="Int. J. Syst. Evol. Microbiol.">
        <title>Complete genome sequence of Corynebacterium casei LMG S-19264T (=DSM 44701T), isolated from a smear-ripened cheese.</title>
        <authorList>
            <consortium name="US DOE Joint Genome Institute (JGI-PGF)"/>
            <person name="Walter F."/>
            <person name="Albersmeier A."/>
            <person name="Kalinowski J."/>
            <person name="Ruckert C."/>
        </authorList>
    </citation>
    <scope>NUCLEOTIDE SEQUENCE</scope>
    <source>
        <strain evidence="5">KCTC 32296</strain>
    </source>
</reference>
<name>A0A918QCE4_9CAUL</name>
<dbReference type="Gene3D" id="2.60.40.2810">
    <property type="match status" value="1"/>
</dbReference>
<dbReference type="EMBL" id="BMZB01000004">
    <property type="protein sequence ID" value="GGZ39699.1"/>
    <property type="molecule type" value="Genomic_DNA"/>
</dbReference>
<evidence type="ECO:0000256" key="3">
    <source>
        <dbReference type="SAM" id="MobiDB-lite"/>
    </source>
</evidence>
<dbReference type="PANTHER" id="PTHR38340">
    <property type="entry name" value="S-LAYER PROTEIN"/>
    <property type="match status" value="1"/>
</dbReference>
<gene>
    <name evidence="5" type="ORF">GCM10011273_27930</name>
</gene>
<feature type="region of interest" description="Disordered" evidence="3">
    <location>
        <begin position="640"/>
        <end position="662"/>
    </location>
</feature>
<dbReference type="InterPro" id="IPR041690">
    <property type="entry name" value="Cadherin_5"/>
</dbReference>
<dbReference type="Pfam" id="PF00353">
    <property type="entry name" value="HemolysinCabind"/>
    <property type="match status" value="5"/>
</dbReference>
<organism evidence="5 6">
    <name type="scientific">Asticcacaulis endophyticus</name>
    <dbReference type="NCBI Taxonomy" id="1395890"/>
    <lineage>
        <taxon>Bacteria</taxon>
        <taxon>Pseudomonadati</taxon>
        <taxon>Pseudomonadota</taxon>
        <taxon>Alphaproteobacteria</taxon>
        <taxon>Caulobacterales</taxon>
        <taxon>Caulobacteraceae</taxon>
        <taxon>Asticcacaulis</taxon>
    </lineage>
</organism>
<dbReference type="PROSITE" id="PS00330">
    <property type="entry name" value="HEMOLYSIN_CALCIUM"/>
    <property type="match status" value="5"/>
</dbReference>
<keyword evidence="2" id="KW-0964">Secreted</keyword>
<evidence type="ECO:0000313" key="5">
    <source>
        <dbReference type="EMBL" id="GGZ39699.1"/>
    </source>
</evidence>
<accession>A0A918QCE4</accession>
<dbReference type="InterPro" id="IPR001343">
    <property type="entry name" value="Hemolysn_Ca-bd"/>
</dbReference>
<dbReference type="AlphaFoldDB" id="A0A918QCE4"/>
<reference evidence="5" key="2">
    <citation type="submission" date="2020-09" db="EMBL/GenBank/DDBJ databases">
        <authorList>
            <person name="Sun Q."/>
            <person name="Kim S."/>
        </authorList>
    </citation>
    <scope>NUCLEOTIDE SEQUENCE</scope>
    <source>
        <strain evidence="5">KCTC 32296</strain>
    </source>
</reference>